<dbReference type="PROSITE" id="PS00374">
    <property type="entry name" value="MGMT"/>
    <property type="match status" value="1"/>
</dbReference>
<dbReference type="Gene3D" id="1.10.10.10">
    <property type="entry name" value="Winged helix-like DNA-binding domain superfamily/Winged helix DNA-binding domain"/>
    <property type="match status" value="1"/>
</dbReference>
<feature type="domain" description="Methylated-DNA-[protein]-cysteine S-methyltransferase DNA binding" evidence="7">
    <location>
        <begin position="7"/>
        <end position="87"/>
    </location>
</feature>
<gene>
    <name evidence="8" type="ORF">A3D06_00505</name>
</gene>
<dbReference type="AlphaFoldDB" id="A0A1F7HCQ3"/>
<reference evidence="8 9" key="1">
    <citation type="journal article" date="2016" name="Nat. Commun.">
        <title>Thousands of microbial genomes shed light on interconnected biogeochemical processes in an aquifer system.</title>
        <authorList>
            <person name="Anantharaman K."/>
            <person name="Brown C.T."/>
            <person name="Hug L.A."/>
            <person name="Sharon I."/>
            <person name="Castelle C.J."/>
            <person name="Probst A.J."/>
            <person name="Thomas B.C."/>
            <person name="Singh A."/>
            <person name="Wilkins M.J."/>
            <person name="Karaoz U."/>
            <person name="Brodie E.L."/>
            <person name="Williams K.H."/>
            <person name="Hubbard S.S."/>
            <person name="Banfield J.F."/>
        </authorList>
    </citation>
    <scope>NUCLEOTIDE SEQUENCE [LARGE SCALE GENOMIC DNA]</scope>
</reference>
<sequence>MKNEKEVEKQLLKLLEHIPKGKVTTYKILAEELNINNARFVGKMLHKNERPDMFPCHRVVRSDGSIAEGYAFGGRAAQIVLLKKEGVPFKASRVDISKALCILKHY</sequence>
<evidence type="ECO:0000256" key="1">
    <source>
        <dbReference type="ARBA" id="ARBA00001286"/>
    </source>
</evidence>
<comment type="catalytic activity">
    <reaction evidence="1">
        <text>a 4-O-methyl-thymidine in DNA + L-cysteinyl-[protein] = a thymidine in DNA + S-methyl-L-cysteinyl-[protein]</text>
        <dbReference type="Rhea" id="RHEA:53428"/>
        <dbReference type="Rhea" id="RHEA-COMP:10131"/>
        <dbReference type="Rhea" id="RHEA-COMP:10132"/>
        <dbReference type="Rhea" id="RHEA-COMP:13555"/>
        <dbReference type="Rhea" id="RHEA-COMP:13556"/>
        <dbReference type="ChEBI" id="CHEBI:29950"/>
        <dbReference type="ChEBI" id="CHEBI:82612"/>
        <dbReference type="ChEBI" id="CHEBI:137386"/>
        <dbReference type="ChEBI" id="CHEBI:137387"/>
        <dbReference type="EC" id="2.1.1.63"/>
    </reaction>
</comment>
<accession>A0A1F7HCQ3</accession>
<protein>
    <recommendedName>
        <fullName evidence="7">Methylated-DNA-[protein]-cysteine S-methyltransferase DNA binding domain-containing protein</fullName>
    </recommendedName>
</protein>
<dbReference type="CDD" id="cd06445">
    <property type="entry name" value="ATase"/>
    <property type="match status" value="1"/>
</dbReference>
<evidence type="ECO:0000313" key="9">
    <source>
        <dbReference type="Proteomes" id="UP000177027"/>
    </source>
</evidence>
<keyword evidence="4" id="KW-0227">DNA damage</keyword>
<dbReference type="PANTHER" id="PTHR10815">
    <property type="entry name" value="METHYLATED-DNA--PROTEIN-CYSTEINE METHYLTRANSFERASE"/>
    <property type="match status" value="1"/>
</dbReference>
<dbReference type="GO" id="GO:0032259">
    <property type="term" value="P:methylation"/>
    <property type="evidence" value="ECO:0007669"/>
    <property type="project" value="UniProtKB-KW"/>
</dbReference>
<comment type="catalytic activity">
    <reaction evidence="6">
        <text>a 6-O-methyl-2'-deoxyguanosine in DNA + L-cysteinyl-[protein] = S-methyl-L-cysteinyl-[protein] + a 2'-deoxyguanosine in DNA</text>
        <dbReference type="Rhea" id="RHEA:24000"/>
        <dbReference type="Rhea" id="RHEA-COMP:10131"/>
        <dbReference type="Rhea" id="RHEA-COMP:10132"/>
        <dbReference type="Rhea" id="RHEA-COMP:11367"/>
        <dbReference type="Rhea" id="RHEA-COMP:11368"/>
        <dbReference type="ChEBI" id="CHEBI:29950"/>
        <dbReference type="ChEBI" id="CHEBI:82612"/>
        <dbReference type="ChEBI" id="CHEBI:85445"/>
        <dbReference type="ChEBI" id="CHEBI:85448"/>
        <dbReference type="EC" id="2.1.1.63"/>
    </reaction>
</comment>
<dbReference type="InterPro" id="IPR036217">
    <property type="entry name" value="MethylDNA_cys_MeTrfase_DNAb"/>
</dbReference>
<keyword evidence="3" id="KW-0808">Transferase</keyword>
<dbReference type="InterPro" id="IPR036388">
    <property type="entry name" value="WH-like_DNA-bd_sf"/>
</dbReference>
<evidence type="ECO:0000313" key="8">
    <source>
        <dbReference type="EMBL" id="OGK29070.1"/>
    </source>
</evidence>
<evidence type="ECO:0000259" key="7">
    <source>
        <dbReference type="Pfam" id="PF01035"/>
    </source>
</evidence>
<dbReference type="NCBIfam" id="TIGR00589">
    <property type="entry name" value="ogt"/>
    <property type="match status" value="1"/>
</dbReference>
<name>A0A1F7HCQ3_9BACT</name>
<proteinExistence type="predicted"/>
<evidence type="ECO:0000256" key="6">
    <source>
        <dbReference type="ARBA" id="ARBA00049348"/>
    </source>
</evidence>
<dbReference type="PANTHER" id="PTHR10815:SF13">
    <property type="entry name" value="METHYLATED-DNA--PROTEIN-CYSTEINE METHYLTRANSFERASE"/>
    <property type="match status" value="1"/>
</dbReference>
<keyword evidence="5" id="KW-0234">DNA repair</keyword>
<keyword evidence="2" id="KW-0489">Methyltransferase</keyword>
<dbReference type="Proteomes" id="UP000177027">
    <property type="component" value="Unassembled WGS sequence"/>
</dbReference>
<dbReference type="InterPro" id="IPR014048">
    <property type="entry name" value="MethylDNA_cys_MeTrfase_DNA-bd"/>
</dbReference>
<dbReference type="SUPFAM" id="SSF46767">
    <property type="entry name" value="Methylated DNA-protein cysteine methyltransferase, C-terminal domain"/>
    <property type="match status" value="1"/>
</dbReference>
<comment type="caution">
    <text evidence="8">The sequence shown here is derived from an EMBL/GenBank/DDBJ whole genome shotgun (WGS) entry which is preliminary data.</text>
</comment>
<evidence type="ECO:0000256" key="5">
    <source>
        <dbReference type="ARBA" id="ARBA00023204"/>
    </source>
</evidence>
<organism evidence="8 9">
    <name type="scientific">Candidatus Roizmanbacteria bacterium RIFCSPHIGHO2_02_FULL_40_9</name>
    <dbReference type="NCBI Taxonomy" id="1802042"/>
    <lineage>
        <taxon>Bacteria</taxon>
        <taxon>Candidatus Roizmaniibacteriota</taxon>
    </lineage>
</organism>
<dbReference type="EMBL" id="MFZS01000019">
    <property type="protein sequence ID" value="OGK29070.1"/>
    <property type="molecule type" value="Genomic_DNA"/>
</dbReference>
<dbReference type="GO" id="GO:0003908">
    <property type="term" value="F:methylated-DNA-[protein]-cysteine S-methyltransferase activity"/>
    <property type="evidence" value="ECO:0007669"/>
    <property type="project" value="UniProtKB-EC"/>
</dbReference>
<evidence type="ECO:0000256" key="4">
    <source>
        <dbReference type="ARBA" id="ARBA00022763"/>
    </source>
</evidence>
<evidence type="ECO:0000256" key="2">
    <source>
        <dbReference type="ARBA" id="ARBA00022603"/>
    </source>
</evidence>
<dbReference type="GO" id="GO:0006281">
    <property type="term" value="P:DNA repair"/>
    <property type="evidence" value="ECO:0007669"/>
    <property type="project" value="UniProtKB-KW"/>
</dbReference>
<dbReference type="InterPro" id="IPR001497">
    <property type="entry name" value="MethylDNA_cys_MeTrfase_AS"/>
</dbReference>
<dbReference type="Pfam" id="PF01035">
    <property type="entry name" value="DNA_binding_1"/>
    <property type="match status" value="1"/>
</dbReference>
<evidence type="ECO:0000256" key="3">
    <source>
        <dbReference type="ARBA" id="ARBA00022679"/>
    </source>
</evidence>